<reference evidence="14" key="3">
    <citation type="submission" date="2025-09" db="UniProtKB">
        <authorList>
            <consortium name="Ensembl"/>
        </authorList>
    </citation>
    <scope>IDENTIFICATION</scope>
</reference>
<evidence type="ECO:0000256" key="9">
    <source>
        <dbReference type="ARBA" id="ARBA00023203"/>
    </source>
</evidence>
<comment type="subunit">
    <text evidence="12">Associates with membrane-bound immunoglobulin on the surface of B-lymphocytes and with IgG Fc receptor on the membranes of T-lymphocytes. Interacts with LRP2; the interaction is required for renal uptake of GC in complex with 25-hydroxyvitamin D3.</text>
</comment>
<dbReference type="GO" id="GO:0005499">
    <property type="term" value="F:vitamin D binding"/>
    <property type="evidence" value="ECO:0007669"/>
    <property type="project" value="UniProtKB-KW"/>
</dbReference>
<dbReference type="Ensembl" id="ENSLOCT00000014199.1">
    <property type="protein sequence ID" value="ENSLOCP00000014170.1"/>
    <property type="gene ID" value="ENSLOCG00000011536.1"/>
</dbReference>
<dbReference type="InterPro" id="IPR020858">
    <property type="entry name" value="Serum_albumin-like"/>
</dbReference>
<dbReference type="PANTHER" id="PTHR11385">
    <property type="entry name" value="SERUM ALBUMIN-RELATED"/>
    <property type="match status" value="1"/>
</dbReference>
<dbReference type="InterPro" id="IPR000213">
    <property type="entry name" value="VitD-bd"/>
</dbReference>
<evidence type="ECO:0000256" key="10">
    <source>
        <dbReference type="ARBA" id="ARBA00029834"/>
    </source>
</evidence>
<evidence type="ECO:0000256" key="3">
    <source>
        <dbReference type="ARBA" id="ARBA00020134"/>
    </source>
</evidence>
<keyword evidence="6" id="KW-0677">Repeat</keyword>
<dbReference type="Gene3D" id="1.10.246.10">
    <property type="match status" value="1"/>
</dbReference>
<evidence type="ECO:0000313" key="15">
    <source>
        <dbReference type="Proteomes" id="UP000018468"/>
    </source>
</evidence>
<dbReference type="STRING" id="7918.ENSLOCP00000014170"/>
<dbReference type="GO" id="GO:0090482">
    <property type="term" value="F:vitamin transmembrane transporter activity"/>
    <property type="evidence" value="ECO:0007669"/>
    <property type="project" value="InterPro"/>
</dbReference>
<dbReference type="EMBL" id="AHAT01017204">
    <property type="status" value="NOT_ANNOTATED_CDS"/>
    <property type="molecule type" value="Genomic_DNA"/>
</dbReference>
<dbReference type="InterPro" id="IPR014760">
    <property type="entry name" value="Serum_albumin_N"/>
</dbReference>
<evidence type="ECO:0000256" key="2">
    <source>
        <dbReference type="ARBA" id="ARBA00004613"/>
    </source>
</evidence>
<dbReference type="Pfam" id="PF00273">
    <property type="entry name" value="Serum_albumin"/>
    <property type="match status" value="1"/>
</dbReference>
<dbReference type="PANTHER" id="PTHR11385:SF11">
    <property type="entry name" value="VITAMIN D-BINDING PROTEIN"/>
    <property type="match status" value="1"/>
</dbReference>
<reference evidence="15" key="1">
    <citation type="submission" date="2011-12" db="EMBL/GenBank/DDBJ databases">
        <title>The Draft Genome of Lepisosteus oculatus.</title>
        <authorList>
            <consortium name="The Broad Institute Genome Assembly &amp; Analysis Group"/>
            <consortium name="Computational R&amp;D Group"/>
            <consortium name="and Sequencing Platform"/>
            <person name="Di Palma F."/>
            <person name="Alfoldi J."/>
            <person name="Johnson J."/>
            <person name="Berlin A."/>
            <person name="Gnerre S."/>
            <person name="Jaffe D."/>
            <person name="MacCallum I."/>
            <person name="Young S."/>
            <person name="Walker B.J."/>
            <person name="Lander E.S."/>
            <person name="Lindblad-Toh K."/>
        </authorList>
    </citation>
    <scope>NUCLEOTIDE SEQUENCE [LARGE SCALE GENOMIC DNA]</scope>
</reference>
<dbReference type="SUPFAM" id="SSF48552">
    <property type="entry name" value="Serum albumin-like"/>
    <property type="match status" value="1"/>
</dbReference>
<dbReference type="Bgee" id="ENSLOCG00000011536">
    <property type="expression patterns" value="Expressed in liver and 2 other cell types or tissues"/>
</dbReference>
<evidence type="ECO:0000256" key="7">
    <source>
        <dbReference type="ARBA" id="ARBA00022897"/>
    </source>
</evidence>
<protein>
    <recommendedName>
        <fullName evidence="3">Vitamin D-binding protein</fullName>
    </recommendedName>
    <alternativeName>
        <fullName evidence="10">Gc-globulin</fullName>
    </alternativeName>
    <alternativeName>
        <fullName evidence="11">Group-specific component</fullName>
    </alternativeName>
</protein>
<evidence type="ECO:0000256" key="1">
    <source>
        <dbReference type="ARBA" id="ARBA00002354"/>
    </source>
</evidence>
<name>W5N0L1_LEPOC</name>
<evidence type="ECO:0000256" key="11">
    <source>
        <dbReference type="ARBA" id="ARBA00032443"/>
    </source>
</evidence>
<sequence length="78" mass="8747">QLFGVGGKPYEKERICQEYADFGKETFKAIGVILYSQKFSTGTFEEINAVTDEMVKLADKCCAEEASPDCYDTVVFSR</sequence>
<dbReference type="AlphaFoldDB" id="W5N0L1"/>
<dbReference type="PROSITE" id="PS51438">
    <property type="entry name" value="ALBUMIN_2"/>
    <property type="match status" value="1"/>
</dbReference>
<evidence type="ECO:0000256" key="12">
    <source>
        <dbReference type="ARBA" id="ARBA00046813"/>
    </source>
</evidence>
<evidence type="ECO:0000256" key="4">
    <source>
        <dbReference type="ARBA" id="ARBA00022448"/>
    </source>
</evidence>
<reference evidence="14" key="2">
    <citation type="submission" date="2025-08" db="UniProtKB">
        <authorList>
            <consortium name="Ensembl"/>
        </authorList>
    </citation>
    <scope>IDENTIFICATION</scope>
</reference>
<evidence type="ECO:0000313" key="14">
    <source>
        <dbReference type="Ensembl" id="ENSLOCP00000014170.1"/>
    </source>
</evidence>
<keyword evidence="7" id="KW-0848">Vitamin D</keyword>
<evidence type="ECO:0000256" key="5">
    <source>
        <dbReference type="ARBA" id="ARBA00022525"/>
    </source>
</evidence>
<feature type="domain" description="Albumin" evidence="13">
    <location>
        <begin position="3"/>
        <end position="78"/>
    </location>
</feature>
<keyword evidence="15" id="KW-1185">Reference proteome</keyword>
<evidence type="ECO:0000259" key="13">
    <source>
        <dbReference type="PROSITE" id="PS51438"/>
    </source>
</evidence>
<dbReference type="HOGENOM" id="CLU_2628276_0_0_1"/>
<dbReference type="GO" id="GO:0005615">
    <property type="term" value="C:extracellular space"/>
    <property type="evidence" value="ECO:0007669"/>
    <property type="project" value="InterPro"/>
</dbReference>
<dbReference type="EMBL" id="AHAT01017205">
    <property type="status" value="NOT_ANNOTATED_CDS"/>
    <property type="molecule type" value="Genomic_DNA"/>
</dbReference>
<organism evidence="14 15">
    <name type="scientific">Lepisosteus oculatus</name>
    <name type="common">Spotted gar</name>
    <dbReference type="NCBI Taxonomy" id="7918"/>
    <lineage>
        <taxon>Eukaryota</taxon>
        <taxon>Metazoa</taxon>
        <taxon>Chordata</taxon>
        <taxon>Craniata</taxon>
        <taxon>Vertebrata</taxon>
        <taxon>Euteleostomi</taxon>
        <taxon>Actinopterygii</taxon>
        <taxon>Neopterygii</taxon>
        <taxon>Holostei</taxon>
        <taxon>Semionotiformes</taxon>
        <taxon>Lepisosteidae</taxon>
        <taxon>Lepisosteus</taxon>
    </lineage>
</organism>
<keyword evidence="8" id="KW-1015">Disulfide bond</keyword>
<keyword evidence="9" id="KW-0009">Actin-binding</keyword>
<dbReference type="InterPro" id="IPR000264">
    <property type="entry name" value="ALB/AFP/VDB"/>
</dbReference>
<comment type="subcellular location">
    <subcellularLocation>
        <location evidence="2">Secreted</location>
    </subcellularLocation>
</comment>
<dbReference type="PRINTS" id="PR00804">
    <property type="entry name" value="VITAMNDBNDNG"/>
</dbReference>
<evidence type="ECO:0000256" key="6">
    <source>
        <dbReference type="ARBA" id="ARBA00022737"/>
    </source>
</evidence>
<dbReference type="GO" id="GO:0003779">
    <property type="term" value="F:actin binding"/>
    <property type="evidence" value="ECO:0007669"/>
    <property type="project" value="UniProtKB-KW"/>
</dbReference>
<dbReference type="InParanoid" id="W5N0L1"/>
<evidence type="ECO:0000256" key="8">
    <source>
        <dbReference type="ARBA" id="ARBA00023157"/>
    </source>
</evidence>
<proteinExistence type="predicted"/>
<keyword evidence="5" id="KW-0964">Secreted</keyword>
<keyword evidence="4" id="KW-0813">Transport</keyword>
<comment type="function">
    <text evidence="1">Involved in vitamin D transport and storage, scavenging of extracellular G-actin, enhancement of the chemotactic activity of C5 alpha for neutrophils in inflammation and macrophage activation.</text>
</comment>
<accession>W5N0L1</accession>
<dbReference type="Proteomes" id="UP000018468">
    <property type="component" value="Linkage group LG2"/>
</dbReference>